<dbReference type="InterPro" id="IPR038905">
    <property type="entry name" value="ARMC2"/>
</dbReference>
<dbReference type="InterPro" id="IPR016024">
    <property type="entry name" value="ARM-type_fold"/>
</dbReference>
<keyword evidence="2" id="KW-1185">Reference proteome</keyword>
<name>A0A8K0NUF2_LADFU</name>
<gene>
    <name evidence="1" type="ORF">J437_LFUL006031</name>
</gene>
<evidence type="ECO:0008006" key="3">
    <source>
        <dbReference type="Google" id="ProtNLM"/>
    </source>
</evidence>
<evidence type="ECO:0000313" key="2">
    <source>
        <dbReference type="Proteomes" id="UP000792457"/>
    </source>
</evidence>
<dbReference type="Gene3D" id="1.25.10.10">
    <property type="entry name" value="Leucine-rich Repeat Variant"/>
    <property type="match status" value="1"/>
</dbReference>
<dbReference type="InterPro" id="IPR011989">
    <property type="entry name" value="ARM-like"/>
</dbReference>
<reference evidence="1" key="2">
    <citation type="submission" date="2017-10" db="EMBL/GenBank/DDBJ databases">
        <title>Ladona fulva Genome sequencing and assembly.</title>
        <authorList>
            <person name="Murali S."/>
            <person name="Richards S."/>
            <person name="Bandaranaike D."/>
            <person name="Bellair M."/>
            <person name="Blankenburg K."/>
            <person name="Chao H."/>
            <person name="Dinh H."/>
            <person name="Doddapaneni H."/>
            <person name="Dugan-Rocha S."/>
            <person name="Elkadiri S."/>
            <person name="Gnanaolivu R."/>
            <person name="Hernandez B."/>
            <person name="Skinner E."/>
            <person name="Javaid M."/>
            <person name="Lee S."/>
            <person name="Li M."/>
            <person name="Ming W."/>
            <person name="Munidasa M."/>
            <person name="Muniz J."/>
            <person name="Nguyen L."/>
            <person name="Hughes D."/>
            <person name="Osuji N."/>
            <person name="Pu L.-L."/>
            <person name="Puazo M."/>
            <person name="Qu C."/>
            <person name="Quiroz J."/>
            <person name="Raj R."/>
            <person name="Weissenberger G."/>
            <person name="Xin Y."/>
            <person name="Zou X."/>
            <person name="Han Y."/>
            <person name="Worley K."/>
            <person name="Muzny D."/>
            <person name="Gibbs R."/>
        </authorList>
    </citation>
    <scope>NUCLEOTIDE SEQUENCE</scope>
    <source>
        <strain evidence="1">Sampled in the wild</strain>
    </source>
</reference>
<dbReference type="OrthoDB" id="247006at2759"/>
<accession>A0A8K0NUF2</accession>
<feature type="non-terminal residue" evidence="1">
    <location>
        <position position="151"/>
    </location>
</feature>
<dbReference type="EMBL" id="KZ308221">
    <property type="protein sequence ID" value="KAG8225020.1"/>
    <property type="molecule type" value="Genomic_DNA"/>
</dbReference>
<sequence>MDDHAEVLMETVRVFGNLTQSKEVRDYMVESGILERLILLLRDPIGISKDLLLANVGVLVNMMADIDKRRILSNHNGISRLVEILETCNDNWNLSSLICQVIWNYSTESTDLYYDLGRDTTEKLVSVLADFLDEERYFGIPEGSVIDPAIS</sequence>
<proteinExistence type="predicted"/>
<comment type="caution">
    <text evidence="1">The sequence shown here is derived from an EMBL/GenBank/DDBJ whole genome shotgun (WGS) entry which is preliminary data.</text>
</comment>
<dbReference type="PANTHER" id="PTHR21356">
    <property type="entry name" value="ARMADILLO REPEAT CONTAINING 2"/>
    <property type="match status" value="1"/>
</dbReference>
<dbReference type="AlphaFoldDB" id="A0A8K0NUF2"/>
<protein>
    <recommendedName>
        <fullName evidence="3">Armadillo repeat-containing protein 2</fullName>
    </recommendedName>
</protein>
<dbReference type="PANTHER" id="PTHR21356:SF1">
    <property type="entry name" value="ARMADILLO REPEAT-CONTAINING PROTEIN 2"/>
    <property type="match status" value="1"/>
</dbReference>
<reference evidence="1" key="1">
    <citation type="submission" date="2013-04" db="EMBL/GenBank/DDBJ databases">
        <authorList>
            <person name="Qu J."/>
            <person name="Murali S.C."/>
            <person name="Bandaranaike D."/>
            <person name="Bellair M."/>
            <person name="Blankenburg K."/>
            <person name="Chao H."/>
            <person name="Dinh H."/>
            <person name="Doddapaneni H."/>
            <person name="Downs B."/>
            <person name="Dugan-Rocha S."/>
            <person name="Elkadiri S."/>
            <person name="Gnanaolivu R.D."/>
            <person name="Hernandez B."/>
            <person name="Javaid M."/>
            <person name="Jayaseelan J.C."/>
            <person name="Lee S."/>
            <person name="Li M."/>
            <person name="Ming W."/>
            <person name="Munidasa M."/>
            <person name="Muniz J."/>
            <person name="Nguyen L."/>
            <person name="Ongeri F."/>
            <person name="Osuji N."/>
            <person name="Pu L.-L."/>
            <person name="Puazo M."/>
            <person name="Qu C."/>
            <person name="Quiroz J."/>
            <person name="Raj R."/>
            <person name="Weissenberger G."/>
            <person name="Xin Y."/>
            <person name="Zou X."/>
            <person name="Han Y."/>
            <person name="Richards S."/>
            <person name="Worley K."/>
            <person name="Muzny D."/>
            <person name="Gibbs R."/>
        </authorList>
    </citation>
    <scope>NUCLEOTIDE SEQUENCE</scope>
    <source>
        <strain evidence="1">Sampled in the wild</strain>
    </source>
</reference>
<evidence type="ECO:0000313" key="1">
    <source>
        <dbReference type="EMBL" id="KAG8225020.1"/>
    </source>
</evidence>
<organism evidence="1 2">
    <name type="scientific">Ladona fulva</name>
    <name type="common">Scarce chaser dragonfly</name>
    <name type="synonym">Libellula fulva</name>
    <dbReference type="NCBI Taxonomy" id="123851"/>
    <lineage>
        <taxon>Eukaryota</taxon>
        <taxon>Metazoa</taxon>
        <taxon>Ecdysozoa</taxon>
        <taxon>Arthropoda</taxon>
        <taxon>Hexapoda</taxon>
        <taxon>Insecta</taxon>
        <taxon>Pterygota</taxon>
        <taxon>Palaeoptera</taxon>
        <taxon>Odonata</taxon>
        <taxon>Epiprocta</taxon>
        <taxon>Anisoptera</taxon>
        <taxon>Libelluloidea</taxon>
        <taxon>Libellulidae</taxon>
        <taxon>Ladona</taxon>
    </lineage>
</organism>
<dbReference type="Proteomes" id="UP000792457">
    <property type="component" value="Unassembled WGS sequence"/>
</dbReference>
<dbReference type="GO" id="GO:0044782">
    <property type="term" value="P:cilium organization"/>
    <property type="evidence" value="ECO:0007669"/>
    <property type="project" value="TreeGrafter"/>
</dbReference>
<dbReference type="SUPFAM" id="SSF48371">
    <property type="entry name" value="ARM repeat"/>
    <property type="match status" value="1"/>
</dbReference>